<dbReference type="AlphaFoldDB" id="A0A0C3CGD6"/>
<name>A0A0C3CGD6_OIDMZ</name>
<evidence type="ECO:0000313" key="2">
    <source>
        <dbReference type="EMBL" id="KIM98043.1"/>
    </source>
</evidence>
<feature type="region of interest" description="Disordered" evidence="1">
    <location>
        <begin position="306"/>
        <end position="333"/>
    </location>
</feature>
<evidence type="ECO:0000256" key="1">
    <source>
        <dbReference type="SAM" id="MobiDB-lite"/>
    </source>
</evidence>
<feature type="compositionally biased region" description="Polar residues" evidence="1">
    <location>
        <begin position="309"/>
        <end position="323"/>
    </location>
</feature>
<feature type="region of interest" description="Disordered" evidence="1">
    <location>
        <begin position="402"/>
        <end position="444"/>
    </location>
</feature>
<organism evidence="2 3">
    <name type="scientific">Oidiodendron maius (strain Zn)</name>
    <dbReference type="NCBI Taxonomy" id="913774"/>
    <lineage>
        <taxon>Eukaryota</taxon>
        <taxon>Fungi</taxon>
        <taxon>Dikarya</taxon>
        <taxon>Ascomycota</taxon>
        <taxon>Pezizomycotina</taxon>
        <taxon>Leotiomycetes</taxon>
        <taxon>Leotiomycetes incertae sedis</taxon>
        <taxon>Myxotrichaceae</taxon>
        <taxon>Oidiodendron</taxon>
    </lineage>
</organism>
<proteinExistence type="predicted"/>
<dbReference type="EMBL" id="KN832881">
    <property type="protein sequence ID" value="KIM98043.1"/>
    <property type="molecule type" value="Genomic_DNA"/>
</dbReference>
<keyword evidence="3" id="KW-1185">Reference proteome</keyword>
<accession>A0A0C3CGD6</accession>
<reference evidence="2 3" key="1">
    <citation type="submission" date="2014-04" db="EMBL/GenBank/DDBJ databases">
        <authorList>
            <consortium name="DOE Joint Genome Institute"/>
            <person name="Kuo A."/>
            <person name="Martino E."/>
            <person name="Perotto S."/>
            <person name="Kohler A."/>
            <person name="Nagy L.G."/>
            <person name="Floudas D."/>
            <person name="Copeland A."/>
            <person name="Barry K.W."/>
            <person name="Cichocki N."/>
            <person name="Veneault-Fourrey C."/>
            <person name="LaButti K."/>
            <person name="Lindquist E.A."/>
            <person name="Lipzen A."/>
            <person name="Lundell T."/>
            <person name="Morin E."/>
            <person name="Murat C."/>
            <person name="Sun H."/>
            <person name="Tunlid A."/>
            <person name="Henrissat B."/>
            <person name="Grigoriev I.V."/>
            <person name="Hibbett D.S."/>
            <person name="Martin F."/>
            <person name="Nordberg H.P."/>
            <person name="Cantor M.N."/>
            <person name="Hua S.X."/>
        </authorList>
    </citation>
    <scope>NUCLEOTIDE SEQUENCE [LARGE SCALE GENOMIC DNA]</scope>
    <source>
        <strain evidence="2 3">Zn</strain>
    </source>
</reference>
<feature type="compositionally biased region" description="Basic residues" evidence="1">
    <location>
        <begin position="418"/>
        <end position="430"/>
    </location>
</feature>
<dbReference type="InParanoid" id="A0A0C3CGD6"/>
<dbReference type="OrthoDB" id="4736382at2759"/>
<feature type="region of interest" description="Disordered" evidence="1">
    <location>
        <begin position="371"/>
        <end position="390"/>
    </location>
</feature>
<feature type="region of interest" description="Disordered" evidence="1">
    <location>
        <begin position="643"/>
        <end position="696"/>
    </location>
</feature>
<feature type="compositionally biased region" description="Polar residues" evidence="1">
    <location>
        <begin position="249"/>
        <end position="272"/>
    </location>
</feature>
<feature type="compositionally biased region" description="Polar residues" evidence="1">
    <location>
        <begin position="206"/>
        <end position="228"/>
    </location>
</feature>
<dbReference type="HOGENOM" id="CLU_364498_0_0_1"/>
<protein>
    <submittedName>
        <fullName evidence="2">Uncharacterized protein</fullName>
    </submittedName>
</protein>
<feature type="region of interest" description="Disordered" evidence="1">
    <location>
        <begin position="206"/>
        <end position="272"/>
    </location>
</feature>
<evidence type="ECO:0000313" key="3">
    <source>
        <dbReference type="Proteomes" id="UP000054321"/>
    </source>
</evidence>
<sequence length="766" mass="83041">MVGTGKYSDAQIRFIVTAKKQGWTNSEIVNAFRQRWLFHDFSIGSVKYVVHKYQDDPNYNGGLALGANGPQLMIRPFQAPGSAQIMMQARQAQAAPQMMMRPQHPQSSALPVIQPQHPQGSPQAIWSPHIQGLPQTALHLDQAQGSVNPTMHFQQTPSANMTTGDILALAHSVMSPIQFFAFSQALALPQVPAPAITPQIFQAPTTGVSPQLSQGCSTPGMATQQFTNSPPVGSPQRSQSSSPGMSHLSHGSSPVMSPQSPHCQSTPTKQQVHPTVNNALSLGSQQSRSSLHTVGSPQLFPSHAHAVVGQQSQASSLSNTGHGQFQGLPPDPIDPHHALAPAVTQPVMTSQGIQLAPSALISDAASHPAIRRKEPTPYRGIVPPLRPHSQKGQLGMIRHFFDHRDPLSPNASSENRVSKKSPKKSHKKSTIRLQRPMSPLSPPELVTNELGAATSPKASLQNERALHAKLVAALAGDPMDVVTPEITAEVDALFGSTSVVENASVASTEDDVLFIEEKMIGTAAEFDLPTKKAPAKPEGHKREVDPFFQDIVDDYMCERDDSQFQITTPGDTIIDALLGNKFPDYKECNGSKSEFIPPKSNEMSKKGELAQTAAKEITVAEEPDVEEMTIEEQYLYGIRQGLPNKDLPVRPKDGAAKEPATNRPTAREPFTNESTPNEPVADEFTPNEPGAIGVNTKESLNREISTNESIANKAAPTGYAPHHLHFPPGYISDEELKDLQMHYVGPYPGSEQAFEEMYLRPYYASL</sequence>
<feature type="compositionally biased region" description="Basic and acidic residues" evidence="1">
    <location>
        <begin position="647"/>
        <end position="656"/>
    </location>
</feature>
<dbReference type="Proteomes" id="UP000054321">
    <property type="component" value="Unassembled WGS sequence"/>
</dbReference>
<feature type="compositionally biased region" description="Low complexity" evidence="1">
    <location>
        <begin position="229"/>
        <end position="246"/>
    </location>
</feature>
<gene>
    <name evidence="2" type="ORF">OIDMADRAFT_57550</name>
</gene>
<reference evidence="3" key="2">
    <citation type="submission" date="2015-01" db="EMBL/GenBank/DDBJ databases">
        <title>Evolutionary Origins and Diversification of the Mycorrhizal Mutualists.</title>
        <authorList>
            <consortium name="DOE Joint Genome Institute"/>
            <consortium name="Mycorrhizal Genomics Consortium"/>
            <person name="Kohler A."/>
            <person name="Kuo A."/>
            <person name="Nagy L.G."/>
            <person name="Floudas D."/>
            <person name="Copeland A."/>
            <person name="Barry K.W."/>
            <person name="Cichocki N."/>
            <person name="Veneault-Fourrey C."/>
            <person name="LaButti K."/>
            <person name="Lindquist E.A."/>
            <person name="Lipzen A."/>
            <person name="Lundell T."/>
            <person name="Morin E."/>
            <person name="Murat C."/>
            <person name="Riley R."/>
            <person name="Ohm R."/>
            <person name="Sun H."/>
            <person name="Tunlid A."/>
            <person name="Henrissat B."/>
            <person name="Grigoriev I.V."/>
            <person name="Hibbett D.S."/>
            <person name="Martin F."/>
        </authorList>
    </citation>
    <scope>NUCLEOTIDE SEQUENCE [LARGE SCALE GENOMIC DNA]</scope>
    <source>
        <strain evidence="3">Zn</strain>
    </source>
</reference>